<dbReference type="BioCyc" id="PSP1104324:GJSN-2286-MONOMER"/>
<organism evidence="1 2">
    <name type="scientific">Pyrobaculum ferrireducens</name>
    <dbReference type="NCBI Taxonomy" id="1104324"/>
    <lineage>
        <taxon>Archaea</taxon>
        <taxon>Thermoproteota</taxon>
        <taxon>Thermoprotei</taxon>
        <taxon>Thermoproteales</taxon>
        <taxon>Thermoproteaceae</taxon>
        <taxon>Pyrobaculum</taxon>
    </lineage>
</organism>
<dbReference type="Proteomes" id="UP000005867">
    <property type="component" value="Chromosome"/>
</dbReference>
<accession>G7VC40</accession>
<dbReference type="eggNOG" id="arCOG02067">
    <property type="taxonomic scope" value="Archaea"/>
</dbReference>
<dbReference type="PANTHER" id="PTHR34655">
    <property type="entry name" value="CONSERVED WITHIN P. AEROPHILUM"/>
    <property type="match status" value="1"/>
</dbReference>
<dbReference type="InterPro" id="IPR027396">
    <property type="entry name" value="DsrEFH-like"/>
</dbReference>
<dbReference type="InterPro" id="IPR003787">
    <property type="entry name" value="Sulphur_relay_DsrE/F-like"/>
</dbReference>
<evidence type="ECO:0000313" key="2">
    <source>
        <dbReference type="Proteomes" id="UP000005867"/>
    </source>
</evidence>
<dbReference type="PANTHER" id="PTHR34655:SF3">
    <property type="match status" value="1"/>
</dbReference>
<proteinExistence type="predicted"/>
<evidence type="ECO:0000313" key="1">
    <source>
        <dbReference type="EMBL" id="AET33726.1"/>
    </source>
</evidence>
<dbReference type="Pfam" id="PF02635">
    <property type="entry name" value="DsrE"/>
    <property type="match status" value="1"/>
</dbReference>
<dbReference type="KEGG" id="pyr:P186_2337"/>
<dbReference type="HOGENOM" id="CLU_121282_0_0_2"/>
<dbReference type="SUPFAM" id="SSF75169">
    <property type="entry name" value="DsrEFH-like"/>
    <property type="match status" value="1"/>
</dbReference>
<keyword evidence="2" id="KW-1185">Reference proteome</keyword>
<name>G7VC40_9CREN</name>
<dbReference type="Gene3D" id="3.40.1260.10">
    <property type="entry name" value="DsrEFH-like"/>
    <property type="match status" value="2"/>
</dbReference>
<dbReference type="AlphaFoldDB" id="G7VC40"/>
<gene>
    <name evidence="1" type="ORF">P186_2337</name>
</gene>
<reference evidence="1 2" key="1">
    <citation type="journal article" date="2012" name="J. Bacteriol.">
        <title>Complete genome sequence of strain 1860, a crenarchaeon of the genus pyrobaculum able to grow with various electron acceptors.</title>
        <authorList>
            <person name="Mardanov A.V."/>
            <person name="Gumerov V.M."/>
            <person name="Slobodkina G.B."/>
            <person name="Beletsky A.V."/>
            <person name="Bonch-Osmolovskaya E.A."/>
            <person name="Ravin N.V."/>
            <person name="Skryabin K.G."/>
        </authorList>
    </citation>
    <scope>NUCLEOTIDE SEQUENCE [LARGE SCALE GENOMIC DNA]</scope>
    <source>
        <strain evidence="1 2">1860</strain>
    </source>
</reference>
<sequence length="132" mass="14435">MVFMPKAVIMLADNDIARAYHALVIALSARALGYEVHLFATGLGALIFSRRPRSRLIGLPLLASLYIRWKMRKIGAKRLEELAAECLRSGVYVYVDEPVTKMLGVTPMDGVAVAGSLTFLALARDADLVLAF</sequence>
<protein>
    <submittedName>
        <fullName evidence="1">Peroxiredoxin-like protein</fullName>
    </submittedName>
</protein>
<dbReference type="EMBL" id="CP003098">
    <property type="protein sequence ID" value="AET33726.1"/>
    <property type="molecule type" value="Genomic_DNA"/>
</dbReference>
<dbReference type="STRING" id="1104324.P186_2337"/>